<dbReference type="SUPFAM" id="SSF57850">
    <property type="entry name" value="RING/U-box"/>
    <property type="match status" value="1"/>
</dbReference>
<dbReference type="PANTHER" id="PTHR15898:SF13">
    <property type="entry name" value="BIFUNCTIONAL APOPTOSIS REGULATOR"/>
    <property type="match status" value="1"/>
</dbReference>
<dbReference type="EMBL" id="NAJQ01000201">
    <property type="protein sequence ID" value="TKA75185.1"/>
    <property type="molecule type" value="Genomic_DNA"/>
</dbReference>
<feature type="compositionally biased region" description="Basic and acidic residues" evidence="5">
    <location>
        <begin position="536"/>
        <end position="548"/>
    </location>
</feature>
<feature type="domain" description="RING-type" evidence="6">
    <location>
        <begin position="90"/>
        <end position="130"/>
    </location>
</feature>
<evidence type="ECO:0000313" key="7">
    <source>
        <dbReference type="EMBL" id="TKA75185.1"/>
    </source>
</evidence>
<comment type="caution">
    <text evidence="7">The sequence shown here is derived from an EMBL/GenBank/DDBJ whole genome shotgun (WGS) entry which is preliminary data.</text>
</comment>
<dbReference type="PROSITE" id="PS50089">
    <property type="entry name" value="ZF_RING_2"/>
    <property type="match status" value="1"/>
</dbReference>
<evidence type="ECO:0000313" key="8">
    <source>
        <dbReference type="Proteomes" id="UP000309340"/>
    </source>
</evidence>
<keyword evidence="2 4" id="KW-0863">Zinc-finger</keyword>
<evidence type="ECO:0000256" key="2">
    <source>
        <dbReference type="ARBA" id="ARBA00022771"/>
    </source>
</evidence>
<feature type="compositionally biased region" description="Acidic residues" evidence="5">
    <location>
        <begin position="445"/>
        <end position="454"/>
    </location>
</feature>
<dbReference type="GO" id="GO:0061630">
    <property type="term" value="F:ubiquitin protein ligase activity"/>
    <property type="evidence" value="ECO:0007669"/>
    <property type="project" value="TreeGrafter"/>
</dbReference>
<feature type="compositionally biased region" description="Polar residues" evidence="5">
    <location>
        <begin position="488"/>
        <end position="499"/>
    </location>
</feature>
<feature type="compositionally biased region" description="Low complexity" evidence="5">
    <location>
        <begin position="632"/>
        <end position="645"/>
    </location>
</feature>
<protein>
    <recommendedName>
        <fullName evidence="6">RING-type domain-containing protein</fullName>
    </recommendedName>
</protein>
<dbReference type="Pfam" id="PF00097">
    <property type="entry name" value="zf-C3HC4"/>
    <property type="match status" value="1"/>
</dbReference>
<evidence type="ECO:0000256" key="3">
    <source>
        <dbReference type="ARBA" id="ARBA00022833"/>
    </source>
</evidence>
<feature type="compositionally biased region" description="Polar residues" evidence="5">
    <location>
        <begin position="568"/>
        <end position="586"/>
    </location>
</feature>
<dbReference type="InterPro" id="IPR001841">
    <property type="entry name" value="Znf_RING"/>
</dbReference>
<keyword evidence="1" id="KW-0479">Metal-binding</keyword>
<feature type="compositionally biased region" description="Basic residues" evidence="5">
    <location>
        <begin position="324"/>
        <end position="333"/>
    </location>
</feature>
<dbReference type="AlphaFoldDB" id="A0A4U0XK88"/>
<dbReference type="GO" id="GO:0005634">
    <property type="term" value="C:nucleus"/>
    <property type="evidence" value="ECO:0007669"/>
    <property type="project" value="TreeGrafter"/>
</dbReference>
<dbReference type="CDD" id="cd16568">
    <property type="entry name" value="RING-HC_ScPSH1-like"/>
    <property type="match status" value="1"/>
</dbReference>
<evidence type="ECO:0000259" key="6">
    <source>
        <dbReference type="PROSITE" id="PS50089"/>
    </source>
</evidence>
<dbReference type="GO" id="GO:0043161">
    <property type="term" value="P:proteasome-mediated ubiquitin-dependent protein catabolic process"/>
    <property type="evidence" value="ECO:0007669"/>
    <property type="project" value="TreeGrafter"/>
</dbReference>
<feature type="compositionally biased region" description="Acidic residues" evidence="5">
    <location>
        <begin position="503"/>
        <end position="517"/>
    </location>
</feature>
<feature type="compositionally biased region" description="Acidic residues" evidence="5">
    <location>
        <begin position="341"/>
        <end position="366"/>
    </location>
</feature>
<evidence type="ECO:0000256" key="4">
    <source>
        <dbReference type="PROSITE-ProRule" id="PRU00175"/>
    </source>
</evidence>
<accession>A0A4U0XK88</accession>
<sequence>MASTSGDLPHYQGHGNARKRLKISRDGAKASPAPTGTCAAAIMPLTSTNTTHGESSTAASTHIHDAICHHETALKSLHTDVDAMRNLITCQICHRFMYEPYALACGHTYCYSCLNQWIGDNMVKTCPDCRADVSQQPTPSYVIRELVLIFISRTELLPDGETAEEHDGMAKDEAALLAKDKANTDPRRGGLFKGSFNPAKLRQVAPVYDPGDAIERCPYCHWEWEGEGQVCDHCGEVVGDDLSDFSDESNDTQEEVDHELDEIDADGFAAGRRGMVDGAVHLNIETDDEDALWGENGLLAETDDDFDPEVYEAAFGEPPPAHLRNAHRHRHHRVVDISSDRDDDEESDSSDEHDSEMDGFIDDEAHEAEMGGSSDTEVQEAPPTRRRRTPGGHVVISDDEEDAGHSRADAISLDDSDDEAPVLGTIGRTKRNRAAPRQRPLTISSDEESSDDENTAQQPEFANGGFSPLQEGSEDGESAPSLHFDQSDAASEASSVQSHNGEEVDESSSDDDEDLEDGHESAATAVPPPATRNNRHRLETDIQRRDRFNAALFPPTVHRSPVVAVPSRPQTGTRSNFFLPSRNPSPTRARHAAPAPSRVSHPFQLSNTLAGINHRSRSQQAVPSSEIEESRSGSASSSRSSANGG</sequence>
<dbReference type="PANTHER" id="PTHR15898">
    <property type="entry name" value="BIFUNCTIONAL APOPTOSIS REGULATOR"/>
    <property type="match status" value="1"/>
</dbReference>
<dbReference type="Proteomes" id="UP000309340">
    <property type="component" value="Unassembled WGS sequence"/>
</dbReference>
<organism evidence="7 8">
    <name type="scientific">Friedmanniomyces simplex</name>
    <dbReference type="NCBI Taxonomy" id="329884"/>
    <lineage>
        <taxon>Eukaryota</taxon>
        <taxon>Fungi</taxon>
        <taxon>Dikarya</taxon>
        <taxon>Ascomycota</taxon>
        <taxon>Pezizomycotina</taxon>
        <taxon>Dothideomycetes</taxon>
        <taxon>Dothideomycetidae</taxon>
        <taxon>Mycosphaerellales</taxon>
        <taxon>Teratosphaeriaceae</taxon>
        <taxon>Friedmanniomyces</taxon>
    </lineage>
</organism>
<dbReference type="InterPro" id="IPR013083">
    <property type="entry name" value="Znf_RING/FYVE/PHD"/>
</dbReference>
<dbReference type="OrthoDB" id="6105938at2759"/>
<dbReference type="STRING" id="329884.A0A4U0XK88"/>
<keyword evidence="3" id="KW-0862">Zinc</keyword>
<dbReference type="Gene3D" id="3.30.40.10">
    <property type="entry name" value="Zinc/RING finger domain, C3HC4 (zinc finger)"/>
    <property type="match status" value="1"/>
</dbReference>
<reference evidence="7 8" key="1">
    <citation type="submission" date="2017-03" db="EMBL/GenBank/DDBJ databases">
        <title>Genomes of endolithic fungi from Antarctica.</title>
        <authorList>
            <person name="Coleine C."/>
            <person name="Masonjones S."/>
            <person name="Stajich J.E."/>
        </authorList>
    </citation>
    <scope>NUCLEOTIDE SEQUENCE [LARGE SCALE GENOMIC DNA]</scope>
    <source>
        <strain evidence="7 8">CCFEE 5184</strain>
    </source>
</reference>
<evidence type="ECO:0000256" key="1">
    <source>
        <dbReference type="ARBA" id="ARBA00022723"/>
    </source>
</evidence>
<feature type="region of interest" description="Disordered" evidence="5">
    <location>
        <begin position="1"/>
        <end position="34"/>
    </location>
</feature>
<proteinExistence type="predicted"/>
<dbReference type="SMART" id="SM00184">
    <property type="entry name" value="RING"/>
    <property type="match status" value="1"/>
</dbReference>
<name>A0A4U0XK88_9PEZI</name>
<evidence type="ECO:0000256" key="5">
    <source>
        <dbReference type="SAM" id="MobiDB-lite"/>
    </source>
</evidence>
<dbReference type="InterPro" id="IPR017907">
    <property type="entry name" value="Znf_RING_CS"/>
</dbReference>
<feature type="region of interest" description="Disordered" evidence="5">
    <location>
        <begin position="310"/>
        <end position="645"/>
    </location>
</feature>
<gene>
    <name evidence="7" type="ORF">B0A55_05172</name>
</gene>
<dbReference type="GO" id="GO:0008270">
    <property type="term" value="F:zinc ion binding"/>
    <property type="evidence" value="ECO:0007669"/>
    <property type="project" value="UniProtKB-KW"/>
</dbReference>
<dbReference type="PROSITE" id="PS00518">
    <property type="entry name" value="ZF_RING_1"/>
    <property type="match status" value="1"/>
</dbReference>
<dbReference type="InterPro" id="IPR018957">
    <property type="entry name" value="Znf_C3HC4_RING-type"/>
</dbReference>
<keyword evidence="8" id="KW-1185">Reference proteome</keyword>